<dbReference type="RefSeq" id="WP_094456334.1">
    <property type="nucleotide sequence ID" value="NZ_NOXU01000028.1"/>
</dbReference>
<keyword evidence="3" id="KW-0378">Hydrolase</keyword>
<name>A0A255Z0L4_9PROT</name>
<dbReference type="OrthoDB" id="9813368at2"/>
<evidence type="ECO:0000256" key="3">
    <source>
        <dbReference type="ARBA" id="ARBA00022801"/>
    </source>
</evidence>
<accession>A0A255Z0L4</accession>
<dbReference type="GO" id="GO:0008234">
    <property type="term" value="F:cysteine-type peptidase activity"/>
    <property type="evidence" value="ECO:0007669"/>
    <property type="project" value="UniProtKB-KW"/>
</dbReference>
<reference evidence="6 7" key="1">
    <citation type="submission" date="2017-07" db="EMBL/GenBank/DDBJ databases">
        <title>Niveispirillum cyanobacteriorum sp. nov., isolated from cyanobacterial aggregates in a eutrophic lake.</title>
        <authorList>
            <person name="Cai H."/>
        </authorList>
    </citation>
    <scope>NUCLEOTIDE SEQUENCE [LARGE SCALE GENOMIC DNA]</scope>
    <source>
        <strain evidence="7">TH1-14</strain>
    </source>
</reference>
<organism evidence="6 7">
    <name type="scientific">Niveispirillum lacus</name>
    <dbReference type="NCBI Taxonomy" id="1981099"/>
    <lineage>
        <taxon>Bacteria</taxon>
        <taxon>Pseudomonadati</taxon>
        <taxon>Pseudomonadota</taxon>
        <taxon>Alphaproteobacteria</taxon>
        <taxon>Rhodospirillales</taxon>
        <taxon>Azospirillaceae</taxon>
        <taxon>Niveispirillum</taxon>
    </lineage>
</organism>
<dbReference type="InterPro" id="IPR051794">
    <property type="entry name" value="PG_Endopeptidase_C40"/>
</dbReference>
<feature type="domain" description="NlpC/P60" evidence="5">
    <location>
        <begin position="160"/>
        <end position="284"/>
    </location>
</feature>
<dbReference type="EMBL" id="NOXU01000028">
    <property type="protein sequence ID" value="OYQ34484.1"/>
    <property type="molecule type" value="Genomic_DNA"/>
</dbReference>
<evidence type="ECO:0000313" key="6">
    <source>
        <dbReference type="EMBL" id="OYQ34484.1"/>
    </source>
</evidence>
<evidence type="ECO:0000256" key="4">
    <source>
        <dbReference type="ARBA" id="ARBA00022807"/>
    </source>
</evidence>
<comment type="similarity">
    <text evidence="1">Belongs to the peptidase C40 family.</text>
</comment>
<dbReference type="PROSITE" id="PS51935">
    <property type="entry name" value="NLPC_P60"/>
    <property type="match status" value="1"/>
</dbReference>
<evidence type="ECO:0000313" key="7">
    <source>
        <dbReference type="Proteomes" id="UP000216998"/>
    </source>
</evidence>
<dbReference type="GO" id="GO:0006508">
    <property type="term" value="P:proteolysis"/>
    <property type="evidence" value="ECO:0007669"/>
    <property type="project" value="UniProtKB-KW"/>
</dbReference>
<dbReference type="InterPro" id="IPR041382">
    <property type="entry name" value="SH3_16"/>
</dbReference>
<dbReference type="Pfam" id="PF18348">
    <property type="entry name" value="SH3_16"/>
    <property type="match status" value="1"/>
</dbReference>
<dbReference type="Pfam" id="PF00877">
    <property type="entry name" value="NLPC_P60"/>
    <property type="match status" value="1"/>
</dbReference>
<dbReference type="Proteomes" id="UP000216998">
    <property type="component" value="Unassembled WGS sequence"/>
</dbReference>
<evidence type="ECO:0000256" key="2">
    <source>
        <dbReference type="ARBA" id="ARBA00022670"/>
    </source>
</evidence>
<dbReference type="PANTHER" id="PTHR47359">
    <property type="entry name" value="PEPTIDOGLYCAN DL-ENDOPEPTIDASE CWLO"/>
    <property type="match status" value="1"/>
</dbReference>
<proteinExistence type="inferred from homology"/>
<protein>
    <recommendedName>
        <fullName evidence="5">NlpC/P60 domain-containing protein</fullName>
    </recommendedName>
</protein>
<dbReference type="PANTHER" id="PTHR47359:SF3">
    <property type="entry name" value="NLP_P60 DOMAIN-CONTAINING PROTEIN-RELATED"/>
    <property type="match status" value="1"/>
</dbReference>
<dbReference type="AlphaFoldDB" id="A0A255Z0L4"/>
<comment type="caution">
    <text evidence="6">The sequence shown here is derived from an EMBL/GenBank/DDBJ whole genome shotgun (WGS) entry which is preliminary data.</text>
</comment>
<dbReference type="Gene3D" id="3.90.1720.10">
    <property type="entry name" value="endopeptidase domain like (from Nostoc punctiforme)"/>
    <property type="match status" value="1"/>
</dbReference>
<keyword evidence="2" id="KW-0645">Protease</keyword>
<dbReference type="Gene3D" id="2.30.30.40">
    <property type="entry name" value="SH3 Domains"/>
    <property type="match status" value="1"/>
</dbReference>
<gene>
    <name evidence="6" type="ORF">CHU95_10675</name>
</gene>
<dbReference type="InterPro" id="IPR038765">
    <property type="entry name" value="Papain-like_cys_pep_sf"/>
</dbReference>
<keyword evidence="4" id="KW-0788">Thiol protease</keyword>
<sequence length="284" mass="30579">MTDTEKLDPRVHPYRDDLAAAYLRGRVNAARFIDGVPCQIRSGFAAMKEEPSFEARQSTELLFGEAFTVLDERDGWAWGQNGTDGYVGWLRVEALEADLTVPTHKVSALRTFVQPEPDLKLPFLDVLSMGARLVVTGDQGEWRQIDGGGWVHARHLAPIALDAPDFVAVAERFAGTPYLWGGRTSIGIDCSGLVQIALLAAGIHCPRDSDQQAAAIGTLVSSDGAGLSFQRGDLVFLPGHVGIMTDAVTILHANAFHMQVLAEPLAAVVARAGDKAINAVKRLV</sequence>
<keyword evidence="7" id="KW-1185">Reference proteome</keyword>
<evidence type="ECO:0000256" key="1">
    <source>
        <dbReference type="ARBA" id="ARBA00007074"/>
    </source>
</evidence>
<dbReference type="SUPFAM" id="SSF54001">
    <property type="entry name" value="Cysteine proteinases"/>
    <property type="match status" value="1"/>
</dbReference>
<evidence type="ECO:0000259" key="5">
    <source>
        <dbReference type="PROSITE" id="PS51935"/>
    </source>
</evidence>
<dbReference type="InterPro" id="IPR000064">
    <property type="entry name" value="NLP_P60_dom"/>
</dbReference>